<comment type="catalytic activity">
    <reaction evidence="1 7">
        <text>2-C-methyl-D-erythritol 4-phosphate + CTP + H(+) = 4-CDP-2-C-methyl-D-erythritol + diphosphate</text>
        <dbReference type="Rhea" id="RHEA:13429"/>
        <dbReference type="ChEBI" id="CHEBI:15378"/>
        <dbReference type="ChEBI" id="CHEBI:33019"/>
        <dbReference type="ChEBI" id="CHEBI:37563"/>
        <dbReference type="ChEBI" id="CHEBI:57823"/>
        <dbReference type="ChEBI" id="CHEBI:58262"/>
        <dbReference type="EC" id="2.7.7.60"/>
    </reaction>
</comment>
<comment type="similarity">
    <text evidence="3 7">Belongs to the IspD/TarI cytidylyltransferase family. IspD subfamily.</text>
</comment>
<feature type="site" description="Transition state stabilizer" evidence="7">
    <location>
        <position position="17"/>
    </location>
</feature>
<dbReference type="InterPro" id="IPR050088">
    <property type="entry name" value="IspD/TarI_cytidylyltransf_bact"/>
</dbReference>
<accession>A0ABV8RZ99</accession>
<dbReference type="EMBL" id="JBHSDY010000005">
    <property type="protein sequence ID" value="MFC4298207.1"/>
    <property type="molecule type" value="Genomic_DNA"/>
</dbReference>
<evidence type="ECO:0000313" key="9">
    <source>
        <dbReference type="Proteomes" id="UP001595756"/>
    </source>
</evidence>
<keyword evidence="5 7" id="KW-0548">Nucleotidyltransferase</keyword>
<protein>
    <recommendedName>
        <fullName evidence="7">2-C-methyl-D-erythritol 4-phosphate cytidylyltransferase</fullName>
        <ecNumber evidence="7">2.7.7.60</ecNumber>
    </recommendedName>
    <alternativeName>
        <fullName evidence="7">4-diphosphocytidyl-2C-methyl-D-erythritol synthase</fullName>
    </alternativeName>
    <alternativeName>
        <fullName evidence="7">MEP cytidylyltransferase</fullName>
        <shortName evidence="7">MCT</shortName>
    </alternativeName>
</protein>
<proteinExistence type="inferred from homology"/>
<organism evidence="8 9">
    <name type="scientific">Castellaniella hirudinis</name>
    <dbReference type="NCBI Taxonomy" id="1144617"/>
    <lineage>
        <taxon>Bacteria</taxon>
        <taxon>Pseudomonadati</taxon>
        <taxon>Pseudomonadota</taxon>
        <taxon>Betaproteobacteria</taxon>
        <taxon>Burkholderiales</taxon>
        <taxon>Alcaligenaceae</taxon>
        <taxon>Castellaniella</taxon>
    </lineage>
</organism>
<dbReference type="CDD" id="cd02516">
    <property type="entry name" value="CDP-ME_synthetase"/>
    <property type="match status" value="1"/>
</dbReference>
<dbReference type="PANTHER" id="PTHR32125:SF4">
    <property type="entry name" value="2-C-METHYL-D-ERYTHRITOL 4-PHOSPHATE CYTIDYLYLTRANSFERASE, CHLOROPLASTIC"/>
    <property type="match status" value="1"/>
</dbReference>
<feature type="site" description="Transition state stabilizer" evidence="7">
    <location>
        <position position="26"/>
    </location>
</feature>
<keyword evidence="9" id="KW-1185">Reference proteome</keyword>
<gene>
    <name evidence="7" type="primary">ispD</name>
    <name evidence="8" type="ORF">ACFO0J_09170</name>
</gene>
<evidence type="ECO:0000313" key="8">
    <source>
        <dbReference type="EMBL" id="MFC4298207.1"/>
    </source>
</evidence>
<evidence type="ECO:0000256" key="6">
    <source>
        <dbReference type="ARBA" id="ARBA00023229"/>
    </source>
</evidence>
<dbReference type="InterPro" id="IPR001228">
    <property type="entry name" value="IspD"/>
</dbReference>
<dbReference type="EC" id="2.7.7.60" evidence="7"/>
<dbReference type="InterPro" id="IPR029044">
    <property type="entry name" value="Nucleotide-diphossugar_trans"/>
</dbReference>
<keyword evidence="4 7" id="KW-0808">Transferase</keyword>
<dbReference type="Gene3D" id="3.90.550.10">
    <property type="entry name" value="Spore Coat Polysaccharide Biosynthesis Protein SpsA, Chain A"/>
    <property type="match status" value="1"/>
</dbReference>
<dbReference type="HAMAP" id="MF_00108">
    <property type="entry name" value="IspD"/>
    <property type="match status" value="1"/>
</dbReference>
<dbReference type="Pfam" id="PF01128">
    <property type="entry name" value="IspD"/>
    <property type="match status" value="2"/>
</dbReference>
<reference evidence="9" key="1">
    <citation type="journal article" date="2019" name="Int. J. Syst. Evol. Microbiol.">
        <title>The Global Catalogue of Microorganisms (GCM) 10K type strain sequencing project: providing services to taxonomists for standard genome sequencing and annotation.</title>
        <authorList>
            <consortium name="The Broad Institute Genomics Platform"/>
            <consortium name="The Broad Institute Genome Sequencing Center for Infectious Disease"/>
            <person name="Wu L."/>
            <person name="Ma J."/>
        </authorList>
    </citation>
    <scope>NUCLEOTIDE SEQUENCE [LARGE SCALE GENOMIC DNA]</scope>
    <source>
        <strain evidence="9">CGMCC 1.19029</strain>
    </source>
</reference>
<evidence type="ECO:0000256" key="5">
    <source>
        <dbReference type="ARBA" id="ARBA00022695"/>
    </source>
</evidence>
<evidence type="ECO:0000256" key="2">
    <source>
        <dbReference type="ARBA" id="ARBA00004787"/>
    </source>
</evidence>
<dbReference type="PANTHER" id="PTHR32125">
    <property type="entry name" value="2-C-METHYL-D-ERYTHRITOL 4-PHOSPHATE CYTIDYLYLTRANSFERASE, CHLOROPLASTIC"/>
    <property type="match status" value="1"/>
</dbReference>
<sequence length="262" mass="27701">MTEALIALVPAAGIGARAGSPDGRPKQYRDLGGEPMLRRTVRALLADPRIMQVRVAVAPGDSWVEAALAGLPRTVWRPCGGPTRAETVRAALQDAGLADDAWVLVHDAARPGLPVDALGRLIDACLARDRGGLLALPVADTVKQAWGALDAGRSDRCSADGDAQAGHTQVGYARVARTLPREGLWLAQTPQMFRARELQAALDACAGDPRVTDEASAVELAGASGRAPLLVRGARANDKLTWPEDFDWFEDRLAAGRAPADR</sequence>
<feature type="site" description="Positions MEP for the nucleophilic attack" evidence="7">
    <location>
        <position position="239"/>
    </location>
</feature>
<evidence type="ECO:0000256" key="1">
    <source>
        <dbReference type="ARBA" id="ARBA00001282"/>
    </source>
</evidence>
<dbReference type="InterPro" id="IPR034683">
    <property type="entry name" value="IspD/TarI"/>
</dbReference>
<dbReference type="GO" id="GO:0050518">
    <property type="term" value="F:2-C-methyl-D-erythritol 4-phosphate cytidylyltransferase activity"/>
    <property type="evidence" value="ECO:0007669"/>
    <property type="project" value="UniProtKB-EC"/>
</dbReference>
<evidence type="ECO:0000256" key="4">
    <source>
        <dbReference type="ARBA" id="ARBA00022679"/>
    </source>
</evidence>
<dbReference type="PROSITE" id="PS01295">
    <property type="entry name" value="ISPD"/>
    <property type="match status" value="1"/>
</dbReference>
<dbReference type="RefSeq" id="WP_376812760.1">
    <property type="nucleotide sequence ID" value="NZ_JBHSDY010000005.1"/>
</dbReference>
<dbReference type="InterPro" id="IPR018294">
    <property type="entry name" value="ISPD_synthase_CS"/>
</dbReference>
<dbReference type="Proteomes" id="UP001595756">
    <property type="component" value="Unassembled WGS sequence"/>
</dbReference>
<comment type="function">
    <text evidence="7">Catalyzes the formation of 4-diphosphocytidyl-2-C-methyl-D-erythritol from CTP and 2-C-methyl-D-erythritol 4-phosphate (MEP).</text>
</comment>
<evidence type="ECO:0000256" key="3">
    <source>
        <dbReference type="ARBA" id="ARBA00009789"/>
    </source>
</evidence>
<evidence type="ECO:0000256" key="7">
    <source>
        <dbReference type="HAMAP-Rule" id="MF_00108"/>
    </source>
</evidence>
<comment type="caution">
    <text evidence="8">The sequence shown here is derived from an EMBL/GenBank/DDBJ whole genome shotgun (WGS) entry which is preliminary data.</text>
</comment>
<feature type="site" description="Positions MEP for the nucleophilic attack" evidence="7">
    <location>
        <position position="181"/>
    </location>
</feature>
<dbReference type="SUPFAM" id="SSF53448">
    <property type="entry name" value="Nucleotide-diphospho-sugar transferases"/>
    <property type="match status" value="1"/>
</dbReference>
<keyword evidence="6 7" id="KW-0414">Isoprene biosynthesis</keyword>
<comment type="pathway">
    <text evidence="2 7">Isoprenoid biosynthesis; isopentenyl diphosphate biosynthesis via DXP pathway; isopentenyl diphosphate from 1-deoxy-D-xylulose 5-phosphate: step 2/6.</text>
</comment>
<name>A0ABV8RZ99_9BURK</name>